<evidence type="ECO:0000313" key="4">
    <source>
        <dbReference type="Proteomes" id="UP000803844"/>
    </source>
</evidence>
<dbReference type="Pfam" id="PF00248">
    <property type="entry name" value="Aldo_ket_red"/>
    <property type="match status" value="1"/>
</dbReference>
<gene>
    <name evidence="3" type="ORF">M406DRAFT_337557</name>
</gene>
<dbReference type="OrthoDB" id="5357513at2759"/>
<dbReference type="EMBL" id="MU032345">
    <property type="protein sequence ID" value="KAF3769323.1"/>
    <property type="molecule type" value="Genomic_DNA"/>
</dbReference>
<dbReference type="InterPro" id="IPR036812">
    <property type="entry name" value="NAD(P)_OxRdtase_dom_sf"/>
</dbReference>
<reference evidence="3" key="1">
    <citation type="journal article" date="2020" name="Phytopathology">
        <title>Genome sequence of the chestnut blight fungus Cryphonectria parasitica EP155: A fundamental resource for an archetypical invasive plant pathogen.</title>
        <authorList>
            <person name="Crouch J.A."/>
            <person name="Dawe A."/>
            <person name="Aerts A."/>
            <person name="Barry K."/>
            <person name="Churchill A.C.L."/>
            <person name="Grimwood J."/>
            <person name="Hillman B."/>
            <person name="Milgroom M.G."/>
            <person name="Pangilinan J."/>
            <person name="Smith M."/>
            <person name="Salamov A."/>
            <person name="Schmutz J."/>
            <person name="Yadav J."/>
            <person name="Grigoriev I.V."/>
            <person name="Nuss D."/>
        </authorList>
    </citation>
    <scope>NUCLEOTIDE SEQUENCE</scope>
    <source>
        <strain evidence="3">EP155</strain>
    </source>
</reference>
<sequence>MNRRFIYGTAWKKDETASCVLKAIHSGFTAFDTACQPKHYREDLVGEAIRRAFADGTIKDRSQIWIQTKFTRPSAHDPENCPYDLSAPIEEQVHKSIQMSLHNLRHSEELDGTNDGSVYLDSLILHSPSPDLEDTLAAWRVMSSYVPHRIRALGVANLSCEHLMRLYEAVEVKPSFVQNRLHPETDWEIEQRRFCVDKGILFQAHKVLKRKEFILDSELLREVASAVGVNRQVAMYLLVRGLGDYMTVVNGTKSEEHMKEDLEGIVKFNSWWADEGEKGKNQTNWTGYMACFTEMIGQSSRNSGPAGSPA</sequence>
<dbReference type="PANTHER" id="PTHR11732">
    <property type="entry name" value="ALDO/KETO REDUCTASE"/>
    <property type="match status" value="1"/>
</dbReference>
<evidence type="ECO:0000313" key="3">
    <source>
        <dbReference type="EMBL" id="KAF3769323.1"/>
    </source>
</evidence>
<dbReference type="InterPro" id="IPR020471">
    <property type="entry name" value="AKR"/>
</dbReference>
<dbReference type="AlphaFoldDB" id="A0A9P5CSI1"/>
<dbReference type="Gene3D" id="3.20.20.100">
    <property type="entry name" value="NADP-dependent oxidoreductase domain"/>
    <property type="match status" value="1"/>
</dbReference>
<proteinExistence type="predicted"/>
<dbReference type="CDD" id="cd19071">
    <property type="entry name" value="AKR_AKR1-5-like"/>
    <property type="match status" value="1"/>
</dbReference>
<keyword evidence="4" id="KW-1185">Reference proteome</keyword>
<dbReference type="SUPFAM" id="SSF51430">
    <property type="entry name" value="NAD(P)-linked oxidoreductase"/>
    <property type="match status" value="1"/>
</dbReference>
<feature type="domain" description="NADP-dependent oxidoreductase" evidence="2">
    <location>
        <begin position="11"/>
        <end position="209"/>
    </location>
</feature>
<dbReference type="RefSeq" id="XP_040780284.1">
    <property type="nucleotide sequence ID" value="XM_040921266.1"/>
</dbReference>
<name>A0A9P5CSI1_CRYP1</name>
<organism evidence="3 4">
    <name type="scientific">Cryphonectria parasitica (strain ATCC 38755 / EP155)</name>
    <dbReference type="NCBI Taxonomy" id="660469"/>
    <lineage>
        <taxon>Eukaryota</taxon>
        <taxon>Fungi</taxon>
        <taxon>Dikarya</taxon>
        <taxon>Ascomycota</taxon>
        <taxon>Pezizomycotina</taxon>
        <taxon>Sordariomycetes</taxon>
        <taxon>Sordariomycetidae</taxon>
        <taxon>Diaporthales</taxon>
        <taxon>Cryphonectriaceae</taxon>
        <taxon>Cryphonectria-Endothia species complex</taxon>
        <taxon>Cryphonectria</taxon>
    </lineage>
</organism>
<dbReference type="InterPro" id="IPR023210">
    <property type="entry name" value="NADP_OxRdtase_dom"/>
</dbReference>
<comment type="caution">
    <text evidence="3">The sequence shown here is derived from an EMBL/GenBank/DDBJ whole genome shotgun (WGS) entry which is preliminary data.</text>
</comment>
<dbReference type="Proteomes" id="UP000803844">
    <property type="component" value="Unassembled WGS sequence"/>
</dbReference>
<evidence type="ECO:0000259" key="2">
    <source>
        <dbReference type="Pfam" id="PF00248"/>
    </source>
</evidence>
<accession>A0A9P5CSI1</accession>
<dbReference type="GeneID" id="63838395"/>
<keyword evidence="1" id="KW-0560">Oxidoreductase</keyword>
<evidence type="ECO:0000256" key="1">
    <source>
        <dbReference type="ARBA" id="ARBA00023002"/>
    </source>
</evidence>
<protein>
    <submittedName>
        <fullName evidence="3">Aldo/keto reductase</fullName>
    </submittedName>
</protein>
<dbReference type="GO" id="GO:0016491">
    <property type="term" value="F:oxidoreductase activity"/>
    <property type="evidence" value="ECO:0007669"/>
    <property type="project" value="UniProtKB-KW"/>
</dbReference>